<reference evidence="2 3" key="1">
    <citation type="submission" date="2016-04" db="EMBL/GenBank/DDBJ databases">
        <title>Complete genome sequence and analysis of deep-sea sediment isolate, Amycolatopsis sp. WP1.</title>
        <authorList>
            <person name="Wang H."/>
            <person name="Chen S."/>
            <person name="Wu Q."/>
        </authorList>
    </citation>
    <scope>NUCLEOTIDE SEQUENCE [LARGE SCALE GENOMIC DNA]</scope>
    <source>
        <strain evidence="2 3">WP1</strain>
    </source>
</reference>
<dbReference type="InterPro" id="IPR029058">
    <property type="entry name" value="AB_hydrolase_fold"/>
</dbReference>
<dbReference type="EMBL" id="CP015163">
    <property type="protein sequence ID" value="AXB48854.1"/>
    <property type="molecule type" value="Genomic_DNA"/>
</dbReference>
<dbReference type="OrthoDB" id="9777090at2"/>
<feature type="domain" description="Serine aminopeptidase S33" evidence="1">
    <location>
        <begin position="77"/>
        <end position="193"/>
    </location>
</feature>
<dbReference type="KEGG" id="aab:A4R43_27975"/>
<dbReference type="PANTHER" id="PTHR12277:SF79">
    <property type="entry name" value="XAA-PRO DIPEPTIDYL-PEPTIDASE-RELATED"/>
    <property type="match status" value="1"/>
</dbReference>
<protein>
    <recommendedName>
        <fullName evidence="1">Serine aminopeptidase S33 domain-containing protein</fullName>
    </recommendedName>
</protein>
<dbReference type="RefSeq" id="WP_113697946.1">
    <property type="nucleotide sequence ID" value="NZ_CP015163.1"/>
</dbReference>
<dbReference type="AlphaFoldDB" id="A0A344LLD0"/>
<evidence type="ECO:0000313" key="2">
    <source>
        <dbReference type="EMBL" id="AXB48854.1"/>
    </source>
</evidence>
<dbReference type="Gene3D" id="3.40.50.1820">
    <property type="entry name" value="alpha/beta hydrolase"/>
    <property type="match status" value="1"/>
</dbReference>
<dbReference type="PANTHER" id="PTHR12277">
    <property type="entry name" value="ALPHA/BETA HYDROLASE DOMAIN-CONTAINING PROTEIN"/>
    <property type="match status" value="1"/>
</dbReference>
<organism evidence="2 3">
    <name type="scientific">Amycolatopsis albispora</name>
    <dbReference type="NCBI Taxonomy" id="1804986"/>
    <lineage>
        <taxon>Bacteria</taxon>
        <taxon>Bacillati</taxon>
        <taxon>Actinomycetota</taxon>
        <taxon>Actinomycetes</taxon>
        <taxon>Pseudonocardiales</taxon>
        <taxon>Pseudonocardiaceae</taxon>
        <taxon>Amycolatopsis</taxon>
    </lineage>
</organism>
<evidence type="ECO:0000259" key="1">
    <source>
        <dbReference type="Pfam" id="PF12146"/>
    </source>
</evidence>
<dbReference type="SUPFAM" id="SSF53474">
    <property type="entry name" value="alpha/beta-Hydrolases"/>
    <property type="match status" value="1"/>
</dbReference>
<name>A0A344LLD0_9PSEU</name>
<dbReference type="Pfam" id="PF12146">
    <property type="entry name" value="Hydrolase_4"/>
    <property type="match status" value="1"/>
</dbReference>
<accession>A0A344LLD0</accession>
<sequence>MWRSWLIGLGWLAAVALLLVSLLYAFQRKVIYLPTADVVPAAATVLPGARDVAFDTADGLRLGGWFVPARGQDTGFTVLVAPGNAGDRSLRAPLARALAARGLSVLLFDYRGFGGNPGSPSEEGLTQDIRAAHRFLVGELGVPPDRLRYYGESLGCSLVAKLATEQPPAALILRSPFVDLPSIGELQYPFLPVRSMMWDRYPVADDVRRVTAPIVVVYGDADSIVPPEQSIEVAAAGRARAVPVHGADHNDRSLLDGPQLIDTVVTP</sequence>
<proteinExistence type="predicted"/>
<gene>
    <name evidence="2" type="ORF">A4R43_27975</name>
</gene>
<evidence type="ECO:0000313" key="3">
    <source>
        <dbReference type="Proteomes" id="UP000250434"/>
    </source>
</evidence>
<dbReference type="Proteomes" id="UP000250434">
    <property type="component" value="Chromosome"/>
</dbReference>
<dbReference type="InterPro" id="IPR022742">
    <property type="entry name" value="Hydrolase_4"/>
</dbReference>
<keyword evidence="3" id="KW-1185">Reference proteome</keyword>